<evidence type="ECO:0000313" key="3">
    <source>
        <dbReference type="Proteomes" id="UP000482960"/>
    </source>
</evidence>
<feature type="transmembrane region" description="Helical" evidence="1">
    <location>
        <begin position="118"/>
        <end position="145"/>
    </location>
</feature>
<protein>
    <submittedName>
        <fullName evidence="2">ABC transporter permease</fullName>
    </submittedName>
</protein>
<feature type="transmembrane region" description="Helical" evidence="1">
    <location>
        <begin position="157"/>
        <end position="176"/>
    </location>
</feature>
<sequence>MNAALAVEWLKLRRSRLPWVTLLAATIGVAVGGLFMFISVNPGRARSLGLLGDKAQLATLTPDWDGHLRLLAQIIAVGGILIFGMTMVWMFGREFADHTAKDLLALPTPRAAIVTAKYAVAVAWGLLLCLYMTGLGVAVGALLALPGWSTSAALYGVARIGVTGLLTTTLTITFGLAASLGRGYLPGIAALIAATFTAQIITALGYGGWYPYAIPALHAGLAGPDQPTPHLIGYLTVPTVAILAITGTIRWWQRTDHTT</sequence>
<dbReference type="PANTHER" id="PTHR37305">
    <property type="entry name" value="INTEGRAL MEMBRANE PROTEIN-RELATED"/>
    <property type="match status" value="1"/>
</dbReference>
<evidence type="ECO:0000313" key="2">
    <source>
        <dbReference type="EMBL" id="GFJ93213.1"/>
    </source>
</evidence>
<evidence type="ECO:0000256" key="1">
    <source>
        <dbReference type="SAM" id="Phobius"/>
    </source>
</evidence>
<dbReference type="Proteomes" id="UP000482960">
    <property type="component" value="Unassembled WGS sequence"/>
</dbReference>
<dbReference type="AlphaFoldDB" id="A0A6V8L7H8"/>
<keyword evidence="1" id="KW-0812">Transmembrane</keyword>
<accession>A0A6V8L7H8</accession>
<comment type="caution">
    <text evidence="2">The sequence shown here is derived from an EMBL/GenBank/DDBJ whole genome shotgun (WGS) entry which is preliminary data.</text>
</comment>
<proteinExistence type="predicted"/>
<gene>
    <name evidence="2" type="ORF">Prum_068550</name>
</gene>
<name>A0A6V8L7H8_9ACTN</name>
<dbReference type="RefSeq" id="WP_173079893.1">
    <property type="nucleotide sequence ID" value="NZ_BAABJB010000043.1"/>
</dbReference>
<organism evidence="2 3">
    <name type="scientific">Phytohabitans rumicis</name>
    <dbReference type="NCBI Taxonomy" id="1076125"/>
    <lineage>
        <taxon>Bacteria</taxon>
        <taxon>Bacillati</taxon>
        <taxon>Actinomycetota</taxon>
        <taxon>Actinomycetes</taxon>
        <taxon>Micromonosporales</taxon>
        <taxon>Micromonosporaceae</taxon>
    </lineage>
</organism>
<keyword evidence="1" id="KW-1133">Transmembrane helix</keyword>
<feature type="transmembrane region" description="Helical" evidence="1">
    <location>
        <begin position="20"/>
        <end position="40"/>
    </location>
</feature>
<dbReference type="EMBL" id="BLPG01000001">
    <property type="protein sequence ID" value="GFJ93213.1"/>
    <property type="molecule type" value="Genomic_DNA"/>
</dbReference>
<dbReference type="Pfam" id="PF12730">
    <property type="entry name" value="ABC2_membrane_4"/>
    <property type="match status" value="1"/>
</dbReference>
<feature type="transmembrane region" description="Helical" evidence="1">
    <location>
        <begin position="188"/>
        <end position="211"/>
    </location>
</feature>
<keyword evidence="3" id="KW-1185">Reference proteome</keyword>
<feature type="transmembrane region" description="Helical" evidence="1">
    <location>
        <begin position="70"/>
        <end position="91"/>
    </location>
</feature>
<dbReference type="PANTHER" id="PTHR37305:SF1">
    <property type="entry name" value="MEMBRANE PROTEIN"/>
    <property type="match status" value="1"/>
</dbReference>
<reference evidence="2 3" key="1">
    <citation type="submission" date="2020-03" db="EMBL/GenBank/DDBJ databases">
        <title>Whole genome shotgun sequence of Phytohabitans rumicis NBRC 108638.</title>
        <authorList>
            <person name="Komaki H."/>
            <person name="Tamura T."/>
        </authorList>
    </citation>
    <scope>NUCLEOTIDE SEQUENCE [LARGE SCALE GENOMIC DNA]</scope>
    <source>
        <strain evidence="2 3">NBRC 108638</strain>
    </source>
</reference>
<feature type="transmembrane region" description="Helical" evidence="1">
    <location>
        <begin position="231"/>
        <end position="252"/>
    </location>
</feature>
<keyword evidence="1" id="KW-0472">Membrane</keyword>
<reference evidence="2 3" key="2">
    <citation type="submission" date="2020-03" db="EMBL/GenBank/DDBJ databases">
        <authorList>
            <person name="Ichikawa N."/>
            <person name="Kimura A."/>
            <person name="Kitahashi Y."/>
            <person name="Uohara A."/>
        </authorList>
    </citation>
    <scope>NUCLEOTIDE SEQUENCE [LARGE SCALE GENOMIC DNA]</scope>
    <source>
        <strain evidence="2 3">NBRC 108638</strain>
    </source>
</reference>